<sequence>MKTLLKILKISIIICLVVIFIDTLFKGIKFRQFLDPIYWGVYFFYCFVLTLINSTFFSIFGRKIGWENANLKKVFFASGGSIVLTMIGFFFCRMVDETIFQGKSLESFLENEHISYYLFPLLFTTIVSLFFHLVYFYKALQEKEVKEQKIIAGTASAKFEALKNQLDPHFLFNSLNVLSSLIEENPMMAQKFTGSLSKIYRYVLEKKDKELVSLEEELKFARIYAELLQVRFEEGLVFNIPENVKNSEAKIVPLSLQLLLENTIKHNRVSKENPLIVSIYEEGNFLIVENNLQAREILNGGSGVGLKNITQRYALVTERKLEILKTKSAFKVRLPLLTKKVREVKTKHEDEITNNAYLRAREQVKKEKGFYGNLIAYLIVIPALAVFNYLTVDFVWVIFPAIGWGLGLALHAVQVFDWNPFLSKEWEERKIKEIIEKEHSKNF</sequence>
<evidence type="ECO:0000256" key="1">
    <source>
        <dbReference type="SAM" id="Phobius"/>
    </source>
</evidence>
<dbReference type="Pfam" id="PF06580">
    <property type="entry name" value="His_kinase"/>
    <property type="match status" value="1"/>
</dbReference>
<keyword evidence="4" id="KW-0808">Transferase</keyword>
<protein>
    <submittedName>
        <fullName evidence="4">Histidine kinase</fullName>
    </submittedName>
</protein>
<dbReference type="GO" id="GO:0016020">
    <property type="term" value="C:membrane"/>
    <property type="evidence" value="ECO:0007669"/>
    <property type="project" value="InterPro"/>
</dbReference>
<dbReference type="PANTHER" id="PTHR34220">
    <property type="entry name" value="SENSOR HISTIDINE KINASE YPDA"/>
    <property type="match status" value="1"/>
</dbReference>
<feature type="domain" description="Signal transduction histidine kinase internal region" evidence="2">
    <location>
        <begin position="157"/>
        <end position="234"/>
    </location>
</feature>
<dbReference type="InterPro" id="IPR025698">
    <property type="entry name" value="2TM_dom"/>
</dbReference>
<gene>
    <name evidence="4" type="ORF">C7S20_13030</name>
</gene>
<keyword evidence="1" id="KW-0472">Membrane</keyword>
<dbReference type="Pfam" id="PF13239">
    <property type="entry name" value="2TM"/>
    <property type="match status" value="1"/>
</dbReference>
<feature type="transmembrane region" description="Helical" evidence="1">
    <location>
        <begin position="74"/>
        <end position="96"/>
    </location>
</feature>
<dbReference type="InterPro" id="IPR050640">
    <property type="entry name" value="Bact_2-comp_sensor_kinase"/>
</dbReference>
<dbReference type="GO" id="GO:0000155">
    <property type="term" value="F:phosphorelay sensor kinase activity"/>
    <property type="evidence" value="ECO:0007669"/>
    <property type="project" value="InterPro"/>
</dbReference>
<feature type="transmembrane region" description="Helical" evidence="1">
    <location>
        <begin position="116"/>
        <end position="137"/>
    </location>
</feature>
<dbReference type="KEGG" id="grs:C7S20_13030"/>
<dbReference type="InterPro" id="IPR010559">
    <property type="entry name" value="Sig_transdc_His_kin_internal"/>
</dbReference>
<evidence type="ECO:0000313" key="4">
    <source>
        <dbReference type="EMBL" id="AVR46105.1"/>
    </source>
</evidence>
<feature type="transmembrane region" description="Helical" evidence="1">
    <location>
        <begin position="37"/>
        <end position="62"/>
    </location>
</feature>
<keyword evidence="1" id="KW-1133">Transmembrane helix</keyword>
<proteinExistence type="predicted"/>
<organism evidence="4 5">
    <name type="scientific">Christiangramia fulva</name>
    <dbReference type="NCBI Taxonomy" id="2126553"/>
    <lineage>
        <taxon>Bacteria</taxon>
        <taxon>Pseudomonadati</taxon>
        <taxon>Bacteroidota</taxon>
        <taxon>Flavobacteriia</taxon>
        <taxon>Flavobacteriales</taxon>
        <taxon>Flavobacteriaceae</taxon>
        <taxon>Christiangramia</taxon>
    </lineage>
</organism>
<accession>A0A2R3Z777</accession>
<feature type="transmembrane region" description="Helical" evidence="1">
    <location>
        <begin position="7"/>
        <end position="25"/>
    </location>
</feature>
<evidence type="ECO:0000259" key="3">
    <source>
        <dbReference type="Pfam" id="PF13239"/>
    </source>
</evidence>
<keyword evidence="5" id="KW-1185">Reference proteome</keyword>
<dbReference type="OrthoDB" id="9809908at2"/>
<feature type="transmembrane region" description="Helical" evidence="1">
    <location>
        <begin position="396"/>
        <end position="416"/>
    </location>
</feature>
<dbReference type="EMBL" id="CP028136">
    <property type="protein sequence ID" value="AVR46105.1"/>
    <property type="molecule type" value="Genomic_DNA"/>
</dbReference>
<dbReference type="PANTHER" id="PTHR34220:SF7">
    <property type="entry name" value="SENSOR HISTIDINE KINASE YPDA"/>
    <property type="match status" value="1"/>
</dbReference>
<keyword evidence="1" id="KW-0812">Transmembrane</keyword>
<feature type="domain" description="2TM" evidence="3">
    <location>
        <begin position="359"/>
        <end position="435"/>
    </location>
</feature>
<feature type="transmembrane region" description="Helical" evidence="1">
    <location>
        <begin position="370"/>
        <end position="390"/>
    </location>
</feature>
<dbReference type="AlphaFoldDB" id="A0A2R3Z777"/>
<keyword evidence="4" id="KW-0418">Kinase</keyword>
<evidence type="ECO:0000313" key="5">
    <source>
        <dbReference type="Proteomes" id="UP000241507"/>
    </source>
</evidence>
<dbReference type="Proteomes" id="UP000241507">
    <property type="component" value="Chromosome"/>
</dbReference>
<evidence type="ECO:0000259" key="2">
    <source>
        <dbReference type="Pfam" id="PF06580"/>
    </source>
</evidence>
<reference evidence="5" key="1">
    <citation type="submission" date="2018-03" db="EMBL/GenBank/DDBJ databases">
        <title>Gramella fulva sp. nov., isolated from a dry surface of tidal flat.</title>
        <authorList>
            <person name="Hwang S.H."/>
            <person name="Hwang W.M."/>
            <person name="Kang K."/>
            <person name="Ahn T.-Y."/>
        </authorList>
    </citation>
    <scope>NUCLEOTIDE SEQUENCE [LARGE SCALE GENOMIC DNA]</scope>
    <source>
        <strain evidence="5">SH35</strain>
    </source>
</reference>
<name>A0A2R3Z777_9FLAO</name>
<dbReference type="RefSeq" id="WP_107012879.1">
    <property type="nucleotide sequence ID" value="NZ_CP028136.1"/>
</dbReference>